<evidence type="ECO:0000256" key="9">
    <source>
        <dbReference type="RuleBase" id="RU363032"/>
    </source>
</evidence>
<dbReference type="EMBL" id="CP081201">
    <property type="protein sequence ID" value="UXZ93925.1"/>
    <property type="molecule type" value="Genomic_DNA"/>
</dbReference>
<protein>
    <submittedName>
        <fullName evidence="11">Amino acid ABC transporter permease</fullName>
    </submittedName>
</protein>
<comment type="similarity">
    <text evidence="2">Belongs to the binding-protein-dependent transport system permease family. HisMQ subfamily.</text>
</comment>
<organism evidence="11 12">
    <name type="scientific">Pseudomonas phytophila</name>
    <dbReference type="NCBI Taxonomy" id="2867264"/>
    <lineage>
        <taxon>Bacteria</taxon>
        <taxon>Pseudomonadati</taxon>
        <taxon>Pseudomonadota</taxon>
        <taxon>Gammaproteobacteria</taxon>
        <taxon>Pseudomonadales</taxon>
        <taxon>Pseudomonadaceae</taxon>
        <taxon>Pseudomonas</taxon>
    </lineage>
</organism>
<dbReference type="PANTHER" id="PTHR30614">
    <property type="entry name" value="MEMBRANE COMPONENT OF AMINO ACID ABC TRANSPORTER"/>
    <property type="match status" value="1"/>
</dbReference>
<evidence type="ECO:0000259" key="10">
    <source>
        <dbReference type="PROSITE" id="PS50928"/>
    </source>
</evidence>
<dbReference type="Proteomes" id="UP001063228">
    <property type="component" value="Chromosome"/>
</dbReference>
<evidence type="ECO:0000256" key="6">
    <source>
        <dbReference type="ARBA" id="ARBA00022970"/>
    </source>
</evidence>
<dbReference type="SUPFAM" id="SSF161098">
    <property type="entry name" value="MetI-like"/>
    <property type="match status" value="1"/>
</dbReference>
<accession>A0ABY6F7S7</accession>
<dbReference type="RefSeq" id="WP_263267169.1">
    <property type="nucleotide sequence ID" value="NZ_CP081201.1"/>
</dbReference>
<dbReference type="CDD" id="cd06261">
    <property type="entry name" value="TM_PBP2"/>
    <property type="match status" value="1"/>
</dbReference>
<dbReference type="InterPro" id="IPR000515">
    <property type="entry name" value="MetI-like"/>
</dbReference>
<comment type="subcellular location">
    <subcellularLocation>
        <location evidence="1">Cell inner membrane</location>
        <topology evidence="1">Multi-pass membrane protein</topology>
    </subcellularLocation>
    <subcellularLocation>
        <location evidence="9">Cell membrane</location>
        <topology evidence="9">Multi-pass membrane protein</topology>
    </subcellularLocation>
</comment>
<dbReference type="Gene3D" id="1.10.3720.10">
    <property type="entry name" value="MetI-like"/>
    <property type="match status" value="1"/>
</dbReference>
<name>A0ABY6F7S7_9PSED</name>
<evidence type="ECO:0000256" key="7">
    <source>
        <dbReference type="ARBA" id="ARBA00022989"/>
    </source>
</evidence>
<evidence type="ECO:0000256" key="4">
    <source>
        <dbReference type="ARBA" id="ARBA00022475"/>
    </source>
</evidence>
<evidence type="ECO:0000256" key="3">
    <source>
        <dbReference type="ARBA" id="ARBA00022448"/>
    </source>
</evidence>
<feature type="domain" description="ABC transmembrane type-1" evidence="10">
    <location>
        <begin position="17"/>
        <end position="205"/>
    </location>
</feature>
<reference evidence="11" key="1">
    <citation type="submission" date="2021-08" db="EMBL/GenBank/DDBJ databases">
        <title>Complete genome sequence of Pseudomonas phytophila.</title>
        <authorList>
            <person name="Weir B.S."/>
            <person name="Templeton M.D."/>
            <person name="Arshed S."/>
            <person name="Andersen M.T."/>
            <person name="Jayaraman J."/>
        </authorList>
    </citation>
    <scope>NUCLEOTIDE SEQUENCE</scope>
    <source>
        <strain evidence="11">ICMP 23753</strain>
    </source>
</reference>
<dbReference type="InterPro" id="IPR010065">
    <property type="entry name" value="AA_ABC_transptr_permease_3TM"/>
</dbReference>
<dbReference type="Pfam" id="PF00528">
    <property type="entry name" value="BPD_transp_1"/>
    <property type="match status" value="1"/>
</dbReference>
<dbReference type="InterPro" id="IPR035906">
    <property type="entry name" value="MetI-like_sf"/>
</dbReference>
<evidence type="ECO:0000313" key="12">
    <source>
        <dbReference type="Proteomes" id="UP001063228"/>
    </source>
</evidence>
<gene>
    <name evidence="11" type="ORF">K3169_16225</name>
</gene>
<evidence type="ECO:0000256" key="1">
    <source>
        <dbReference type="ARBA" id="ARBA00004429"/>
    </source>
</evidence>
<keyword evidence="4" id="KW-1003">Cell membrane</keyword>
<evidence type="ECO:0000256" key="8">
    <source>
        <dbReference type="ARBA" id="ARBA00023136"/>
    </source>
</evidence>
<keyword evidence="6" id="KW-0029">Amino-acid transport</keyword>
<keyword evidence="5 9" id="KW-0812">Transmembrane</keyword>
<keyword evidence="8 9" id="KW-0472">Membrane</keyword>
<dbReference type="PANTHER" id="PTHR30614:SF0">
    <property type="entry name" value="L-CYSTINE TRANSPORT SYSTEM PERMEASE PROTEIN TCYL"/>
    <property type="match status" value="1"/>
</dbReference>
<feature type="transmembrane region" description="Helical" evidence="9">
    <location>
        <begin position="53"/>
        <end position="73"/>
    </location>
</feature>
<dbReference type="PROSITE" id="PS50928">
    <property type="entry name" value="ABC_TM1"/>
    <property type="match status" value="1"/>
</dbReference>
<dbReference type="InterPro" id="IPR043429">
    <property type="entry name" value="ArtM/GltK/GlnP/TcyL/YhdX-like"/>
</dbReference>
<proteinExistence type="inferred from homology"/>
<feature type="transmembrane region" description="Helical" evidence="9">
    <location>
        <begin position="20"/>
        <end position="41"/>
    </location>
</feature>
<evidence type="ECO:0000256" key="2">
    <source>
        <dbReference type="ARBA" id="ARBA00010072"/>
    </source>
</evidence>
<evidence type="ECO:0000313" key="11">
    <source>
        <dbReference type="EMBL" id="UXZ93925.1"/>
    </source>
</evidence>
<feature type="transmembrane region" description="Helical" evidence="9">
    <location>
        <begin position="186"/>
        <end position="208"/>
    </location>
</feature>
<dbReference type="NCBIfam" id="TIGR01726">
    <property type="entry name" value="HEQRo_perm_3TM"/>
    <property type="match status" value="1"/>
</dbReference>
<sequence length="220" mass="23969">MDWSAILDNAPDLAAGLLVTLRLSLISACTALTFGALLAWALQRGQPWLHAMVRAYIDFVLGLPMLVLIYLLFFILPEYGITLSSPVVGVTALTLYYGPYMGEVLRSAFGGIARGQYEASAALGLRPWETLRHVLLKQALPVALPPSIGLLIGLIKDTALLSVVGVEEFMYAAKQAISTSYAPLEIYLVVALAYWLITLLLDTAAGAVERRLNRHRLART</sequence>
<keyword evidence="3 9" id="KW-0813">Transport</keyword>
<keyword evidence="7 9" id="KW-1133">Transmembrane helix</keyword>
<keyword evidence="12" id="KW-1185">Reference proteome</keyword>
<evidence type="ECO:0000256" key="5">
    <source>
        <dbReference type="ARBA" id="ARBA00022692"/>
    </source>
</evidence>